<dbReference type="HAMAP" id="MF_00984">
    <property type="entry name" value="SSB"/>
    <property type="match status" value="1"/>
</dbReference>
<dbReference type="PANTHER" id="PTHR10302">
    <property type="entry name" value="SINGLE-STRANDED DNA-BINDING PROTEIN"/>
    <property type="match status" value="1"/>
</dbReference>
<dbReference type="NCBIfam" id="TIGR00621">
    <property type="entry name" value="ssb"/>
    <property type="match status" value="1"/>
</dbReference>
<evidence type="ECO:0000256" key="4">
    <source>
        <dbReference type="SAM" id="MobiDB-lite"/>
    </source>
</evidence>
<dbReference type="RefSeq" id="WP_109729884.1">
    <property type="nucleotide sequence ID" value="NZ_BAAACK010000006.1"/>
</dbReference>
<dbReference type="Proteomes" id="UP000245845">
    <property type="component" value="Unassembled WGS sequence"/>
</dbReference>
<evidence type="ECO:0000256" key="1">
    <source>
        <dbReference type="ARBA" id="ARBA00023125"/>
    </source>
</evidence>
<dbReference type="EMBL" id="QGDL01000002">
    <property type="protein sequence ID" value="PWJ31159.1"/>
    <property type="molecule type" value="Genomic_DNA"/>
</dbReference>
<evidence type="ECO:0000313" key="6">
    <source>
        <dbReference type="Proteomes" id="UP000245845"/>
    </source>
</evidence>
<sequence>MNKVVLVGRLTRDPEVRYSQGDSATAVARYTLAVDRKFKRDNEPTADFIPCVVFGRSGEFAEKYFRQGMRVSISGRIQTGSYTNKEGVKVYTTEVIVEDQEFAESRAESDANRGSFHQAAPSPAPSVDAGDGFMNIPDGIDEELPFN</sequence>
<evidence type="ECO:0000313" key="5">
    <source>
        <dbReference type="EMBL" id="PWJ31159.1"/>
    </source>
</evidence>
<organism evidence="5 6">
    <name type="scientific">Faecalicatena orotica</name>
    <dbReference type="NCBI Taxonomy" id="1544"/>
    <lineage>
        <taxon>Bacteria</taxon>
        <taxon>Bacillati</taxon>
        <taxon>Bacillota</taxon>
        <taxon>Clostridia</taxon>
        <taxon>Lachnospirales</taxon>
        <taxon>Lachnospiraceae</taxon>
        <taxon>Faecalicatena</taxon>
    </lineage>
</organism>
<proteinExistence type="inferred from homology"/>
<dbReference type="SUPFAM" id="SSF50249">
    <property type="entry name" value="Nucleic acid-binding proteins"/>
    <property type="match status" value="1"/>
</dbReference>
<dbReference type="AlphaFoldDB" id="A0A2Y9BA16"/>
<dbReference type="PROSITE" id="PS50935">
    <property type="entry name" value="SSB"/>
    <property type="match status" value="1"/>
</dbReference>
<comment type="subunit">
    <text evidence="2">Homotetramer.</text>
</comment>
<dbReference type="GO" id="GO:0009295">
    <property type="term" value="C:nucleoid"/>
    <property type="evidence" value="ECO:0007669"/>
    <property type="project" value="TreeGrafter"/>
</dbReference>
<evidence type="ECO:0000256" key="2">
    <source>
        <dbReference type="HAMAP-Rule" id="MF_00984"/>
    </source>
</evidence>
<accession>A0A2Y9BA16</accession>
<keyword evidence="6" id="KW-1185">Reference proteome</keyword>
<keyword evidence="1 2" id="KW-0238">DNA-binding</keyword>
<dbReference type="InterPro" id="IPR000424">
    <property type="entry name" value="Primosome_PriB/ssb"/>
</dbReference>
<dbReference type="InterPro" id="IPR011344">
    <property type="entry name" value="ssDNA-bd"/>
</dbReference>
<dbReference type="CDD" id="cd04496">
    <property type="entry name" value="SSB_OBF"/>
    <property type="match status" value="1"/>
</dbReference>
<gene>
    <name evidence="5" type="ORF">A8806_10215</name>
</gene>
<evidence type="ECO:0000256" key="3">
    <source>
        <dbReference type="RuleBase" id="RU000524"/>
    </source>
</evidence>
<dbReference type="OrthoDB" id="9809878at2"/>
<comment type="caution">
    <text evidence="5">The sequence shown here is derived from an EMBL/GenBank/DDBJ whole genome shotgun (WGS) entry which is preliminary data.</text>
</comment>
<dbReference type="GO" id="GO:0003697">
    <property type="term" value="F:single-stranded DNA binding"/>
    <property type="evidence" value="ECO:0007669"/>
    <property type="project" value="UniProtKB-UniRule"/>
</dbReference>
<comment type="caution">
    <text evidence="2">Lacks conserved residue(s) required for the propagation of feature annotation.</text>
</comment>
<dbReference type="PANTHER" id="PTHR10302:SF27">
    <property type="entry name" value="SINGLE-STRANDED DNA-BINDING PROTEIN"/>
    <property type="match status" value="1"/>
</dbReference>
<dbReference type="GO" id="GO:0006260">
    <property type="term" value="P:DNA replication"/>
    <property type="evidence" value="ECO:0007669"/>
    <property type="project" value="InterPro"/>
</dbReference>
<dbReference type="Gene3D" id="2.40.50.140">
    <property type="entry name" value="Nucleic acid-binding proteins"/>
    <property type="match status" value="1"/>
</dbReference>
<feature type="region of interest" description="Disordered" evidence="4">
    <location>
        <begin position="102"/>
        <end position="147"/>
    </location>
</feature>
<name>A0A2Y9BA16_9FIRM</name>
<reference evidence="5 6" key="1">
    <citation type="submission" date="2018-05" db="EMBL/GenBank/DDBJ databases">
        <title>The Hungate 1000. A catalogue of reference genomes from the rumen microbiome.</title>
        <authorList>
            <person name="Kelly W."/>
        </authorList>
    </citation>
    <scope>NUCLEOTIDE SEQUENCE [LARGE SCALE GENOMIC DNA]</scope>
    <source>
        <strain evidence="5 6">NLAE-zl-C242</strain>
    </source>
</reference>
<protein>
    <recommendedName>
        <fullName evidence="2 3">Single-stranded DNA-binding protein</fullName>
        <shortName evidence="2">SSB</shortName>
    </recommendedName>
</protein>
<dbReference type="InterPro" id="IPR012340">
    <property type="entry name" value="NA-bd_OB-fold"/>
</dbReference>
<dbReference type="Pfam" id="PF00436">
    <property type="entry name" value="SSB"/>
    <property type="match status" value="1"/>
</dbReference>